<dbReference type="InterPro" id="IPR023395">
    <property type="entry name" value="MCP_dom_sf"/>
</dbReference>
<gene>
    <name evidence="4" type="ORF">CTOB1V02_LOCUS4396</name>
</gene>
<dbReference type="EMBL" id="OB660840">
    <property type="protein sequence ID" value="CAD7226478.1"/>
    <property type="molecule type" value="Genomic_DNA"/>
</dbReference>
<evidence type="ECO:0000313" key="4">
    <source>
        <dbReference type="EMBL" id="CAD7226478.1"/>
    </source>
</evidence>
<dbReference type="GO" id="GO:0016020">
    <property type="term" value="C:membrane"/>
    <property type="evidence" value="ECO:0007669"/>
    <property type="project" value="UniProtKB-SubCell"/>
</dbReference>
<proteinExistence type="predicted"/>
<organism evidence="4">
    <name type="scientific">Cyprideis torosa</name>
    <dbReference type="NCBI Taxonomy" id="163714"/>
    <lineage>
        <taxon>Eukaryota</taxon>
        <taxon>Metazoa</taxon>
        <taxon>Ecdysozoa</taxon>
        <taxon>Arthropoda</taxon>
        <taxon>Crustacea</taxon>
        <taxon>Oligostraca</taxon>
        <taxon>Ostracoda</taxon>
        <taxon>Podocopa</taxon>
        <taxon>Podocopida</taxon>
        <taxon>Cytherocopina</taxon>
        <taxon>Cytheroidea</taxon>
        <taxon>Cytherideidae</taxon>
        <taxon>Cyprideis</taxon>
    </lineage>
</organism>
<accession>A0A7R8W8R5</accession>
<keyword evidence="3" id="KW-0472">Membrane</keyword>
<evidence type="ECO:0000256" key="2">
    <source>
        <dbReference type="ARBA" id="ARBA00022692"/>
    </source>
</evidence>
<evidence type="ECO:0000256" key="3">
    <source>
        <dbReference type="ARBA" id="ARBA00023136"/>
    </source>
</evidence>
<comment type="subcellular location">
    <subcellularLocation>
        <location evidence="1">Membrane</location>
    </subcellularLocation>
</comment>
<evidence type="ECO:0000256" key="1">
    <source>
        <dbReference type="ARBA" id="ARBA00004370"/>
    </source>
</evidence>
<sequence>MLHQPSALDPGLAYKILSKSDVGGSSAEFHCSPLPSVTSKKLATLQLWLNSFCALTSPPFLPCHVTQPRPPLMYKKEETAFPETSQAVYPHPHIASHIASNFHSVSCSLFVSYEFFFRGMQQILPSPQHKSVVPFVSYAATVVTIWKQEGFFAFYRGIIPTFWQVTYYIHYSAKCGFYRGLTAALGKAAFVAGFNFSFYNGCIHVISRYRELKAKNLEVLRELR</sequence>
<dbReference type="AlphaFoldDB" id="A0A7R8W8R5"/>
<reference evidence="4" key="1">
    <citation type="submission" date="2020-11" db="EMBL/GenBank/DDBJ databases">
        <authorList>
            <person name="Tran Van P."/>
        </authorList>
    </citation>
    <scope>NUCLEOTIDE SEQUENCE</scope>
</reference>
<keyword evidence="2" id="KW-0812">Transmembrane</keyword>
<dbReference type="SUPFAM" id="SSF103506">
    <property type="entry name" value="Mitochondrial carrier"/>
    <property type="match status" value="1"/>
</dbReference>
<protein>
    <submittedName>
        <fullName evidence="4">Uncharacterized protein</fullName>
    </submittedName>
</protein>
<name>A0A7R8W8R5_9CRUS</name>